<keyword evidence="5" id="KW-1185">Reference proteome</keyword>
<keyword evidence="1" id="KW-0732">Signal</keyword>
<reference evidence="3 6" key="2">
    <citation type="submission" date="2020-08" db="EMBL/GenBank/DDBJ databases">
        <title>Genomic Encyclopedia of Type Strains, Phase III (KMG-III): the genomes of soil and plant-associated and newly described type strains.</title>
        <authorList>
            <person name="Whitman W."/>
        </authorList>
    </citation>
    <scope>NUCLEOTIDE SEQUENCE [LARGE SCALE GENOMIC DNA]</scope>
    <source>
        <strain evidence="3 6">CECT 7753</strain>
    </source>
</reference>
<dbReference type="EMBL" id="CP040017">
    <property type="protein sequence ID" value="QCP13777.1"/>
    <property type="molecule type" value="Genomic_DNA"/>
</dbReference>
<evidence type="ECO:0000259" key="2">
    <source>
        <dbReference type="Pfam" id="PF07589"/>
    </source>
</evidence>
<dbReference type="AlphaFoldDB" id="A0A4P8HUU0"/>
<accession>A0A4P8HUU0</accession>
<dbReference type="NCBIfam" id="NF038126">
    <property type="entry name" value="PEP_CTERM_FxDxF"/>
    <property type="match status" value="1"/>
</dbReference>
<dbReference type="Proteomes" id="UP000584325">
    <property type="component" value="Unassembled WGS sequence"/>
</dbReference>
<dbReference type="Pfam" id="PF07589">
    <property type="entry name" value="PEP-CTERM"/>
    <property type="match status" value="1"/>
</dbReference>
<evidence type="ECO:0000313" key="5">
    <source>
        <dbReference type="Proteomes" id="UP000298763"/>
    </source>
</evidence>
<feature type="domain" description="Ice-binding protein C-terminal" evidence="2">
    <location>
        <begin position="149"/>
        <end position="173"/>
    </location>
</feature>
<feature type="chain" id="PRO_5044607549" evidence="1">
    <location>
        <begin position="27"/>
        <end position="177"/>
    </location>
</feature>
<dbReference type="NCBIfam" id="TIGR02595">
    <property type="entry name" value="PEP_CTERM"/>
    <property type="match status" value="1"/>
</dbReference>
<protein>
    <submittedName>
        <fullName evidence="4">PEP-CTERM sorting domain-containing protein</fullName>
    </submittedName>
</protein>
<name>A0A4P8HUU0_9BURK</name>
<evidence type="ECO:0000313" key="3">
    <source>
        <dbReference type="EMBL" id="MBB3223313.1"/>
    </source>
</evidence>
<dbReference type="RefSeq" id="WP_137316556.1">
    <property type="nucleotide sequence ID" value="NZ_CP040017.1"/>
</dbReference>
<gene>
    <name evidence="4" type="ORF">FCL38_27600</name>
    <name evidence="3" type="ORF">FHS02_004156</name>
</gene>
<dbReference type="InterPro" id="IPR013424">
    <property type="entry name" value="Ice-binding_C"/>
</dbReference>
<dbReference type="Proteomes" id="UP000298763">
    <property type="component" value="Chromosome"/>
</dbReference>
<dbReference type="EMBL" id="JACHXS010000008">
    <property type="protein sequence ID" value="MBB3223313.1"/>
    <property type="molecule type" value="Genomic_DNA"/>
</dbReference>
<organism evidence="3 6">
    <name type="scientific">Pseudoduganella umbonata</name>
    <dbReference type="NCBI Taxonomy" id="864828"/>
    <lineage>
        <taxon>Bacteria</taxon>
        <taxon>Pseudomonadati</taxon>
        <taxon>Pseudomonadota</taxon>
        <taxon>Betaproteobacteria</taxon>
        <taxon>Burkholderiales</taxon>
        <taxon>Oxalobacteraceae</taxon>
        <taxon>Telluria group</taxon>
        <taxon>Pseudoduganella</taxon>
    </lineage>
</organism>
<sequence length="177" mass="18900">MNISKFLRATVATSALFIGLAQTASAEIATYTGTTADGPTLDLTPWEFENADAVSFAQYVFTVDTSGDYTFQVTAEYDSVVLLFENSFDPADTSVNFLNGNDDDVSPTTSSLWGELEAGTTYIFVVTGYDNTEAGEYSLTIGGPSLISAVPEPSTWLMLGIGLAAVGYTARRKAQQH</sequence>
<dbReference type="Gene3D" id="2.60.120.380">
    <property type="match status" value="1"/>
</dbReference>
<evidence type="ECO:0000313" key="6">
    <source>
        <dbReference type="Proteomes" id="UP000584325"/>
    </source>
</evidence>
<reference evidence="4 5" key="1">
    <citation type="submission" date="2019-05" db="EMBL/GenBank/DDBJ databases">
        <title>Draft Genome Sequences of Six Type Strains of the Genus Massilia.</title>
        <authorList>
            <person name="Miess H."/>
            <person name="Frediansyhah A."/>
            <person name="Gross H."/>
        </authorList>
    </citation>
    <scope>NUCLEOTIDE SEQUENCE [LARGE SCALE GENOMIC DNA]</scope>
    <source>
        <strain evidence="4 5">DSMZ 26121</strain>
    </source>
</reference>
<proteinExistence type="predicted"/>
<feature type="signal peptide" evidence="1">
    <location>
        <begin position="1"/>
        <end position="26"/>
    </location>
</feature>
<dbReference type="OrthoDB" id="8755986at2"/>
<evidence type="ECO:0000256" key="1">
    <source>
        <dbReference type="SAM" id="SignalP"/>
    </source>
</evidence>
<evidence type="ECO:0000313" key="4">
    <source>
        <dbReference type="EMBL" id="QCP13777.1"/>
    </source>
</evidence>